<protein>
    <submittedName>
        <fullName evidence="2">Predicted dienelactone hydrolase</fullName>
    </submittedName>
</protein>
<evidence type="ECO:0000313" key="2">
    <source>
        <dbReference type="EMBL" id="CUO09920.1"/>
    </source>
</evidence>
<keyword evidence="3" id="KW-1185">Reference proteome</keyword>
<name>A0ABP2AU52_SARVE</name>
<evidence type="ECO:0000259" key="1">
    <source>
        <dbReference type="Pfam" id="PF00561"/>
    </source>
</evidence>
<organism evidence="2 3">
    <name type="scientific">Sarcina ventriculi</name>
    <name type="common">Clostridium ventriculi</name>
    <dbReference type="NCBI Taxonomy" id="1267"/>
    <lineage>
        <taxon>Bacteria</taxon>
        <taxon>Bacillati</taxon>
        <taxon>Bacillota</taxon>
        <taxon>Clostridia</taxon>
        <taxon>Eubacteriales</taxon>
        <taxon>Clostridiaceae</taxon>
        <taxon>Sarcina</taxon>
    </lineage>
</organism>
<keyword evidence="2" id="KW-0378">Hydrolase</keyword>
<dbReference type="GO" id="GO:0016787">
    <property type="term" value="F:hydrolase activity"/>
    <property type="evidence" value="ECO:0007669"/>
    <property type="project" value="UniProtKB-KW"/>
</dbReference>
<feature type="domain" description="AB hydrolase-1" evidence="1">
    <location>
        <begin position="91"/>
        <end position="221"/>
    </location>
</feature>
<dbReference type="InterPro" id="IPR000073">
    <property type="entry name" value="AB_hydrolase_1"/>
</dbReference>
<dbReference type="InterPro" id="IPR029058">
    <property type="entry name" value="AB_hydrolase_fold"/>
</dbReference>
<accession>A0ABP2AU52</accession>
<dbReference type="SUPFAM" id="SSF53474">
    <property type="entry name" value="alpha/beta-Hydrolases"/>
    <property type="match status" value="1"/>
</dbReference>
<sequence>MGKFFYYFVIAIFSINLFGCAEEEKKVAETSTVYTTEKEINSVEIKESATMDIIEADFDLGEKSFITELGNTVYYNVRGLASIPSKEGRYPVVLIIHGRYNNTSNDTRFDKGFKYLVDYLASCGYATFTLDIQGAYNSNFGNEDDNKKVRNMFPSFIKAFEDANNGILEGFSVDLTRMLDLDNIFLIGHSRGGETAIDIALENDNVKGVISVAPTLPDELDREYPDIPISIIVPELDGDVDTLDGFSLFDSITLNKNRTSDVNLVFLKNSNHNWFNSMLIKNDSNYLNNKDKIKNQISRIDQEAFLKNFSKDFLDSVFYKNNIVSFNDYSSFEPAYMYGLEVKIQFWRKKQQVILDYENIHDMVYEKVEVNVLKQALQSRENEIDGFNLPLQNIEGFDCKKLINIKWEDRLGVFEIPINNINFKKYDSLILNLAIDPSDNLNLKNQSQSFIIRLEDKFGNKSQIVLGDESQSLNYVEGDNVYGKFEDKIVYSWSSYTVLSDIRIPLEVFSEVNLKNISKVTLIFNQKDSGSVMINNIRLS</sequence>
<dbReference type="Proteomes" id="UP000095488">
    <property type="component" value="Unassembled WGS sequence"/>
</dbReference>
<gene>
    <name evidence="2" type="ORF">ERS852473_01896</name>
</gene>
<dbReference type="Pfam" id="PF00561">
    <property type="entry name" value="Abhydrolase_1"/>
    <property type="match status" value="1"/>
</dbReference>
<dbReference type="EMBL" id="CYZR01000006">
    <property type="protein sequence ID" value="CUO09920.1"/>
    <property type="molecule type" value="Genomic_DNA"/>
</dbReference>
<dbReference type="PANTHER" id="PTHR43265">
    <property type="entry name" value="ESTERASE ESTD"/>
    <property type="match status" value="1"/>
</dbReference>
<dbReference type="InterPro" id="IPR053145">
    <property type="entry name" value="AB_hydrolase_Est10"/>
</dbReference>
<proteinExistence type="predicted"/>
<dbReference type="RefSeq" id="WP_055259830.1">
    <property type="nucleotide sequence ID" value="NZ_CABIXL010000006.1"/>
</dbReference>
<evidence type="ECO:0000313" key="3">
    <source>
        <dbReference type="Proteomes" id="UP000095488"/>
    </source>
</evidence>
<comment type="caution">
    <text evidence="2">The sequence shown here is derived from an EMBL/GenBank/DDBJ whole genome shotgun (WGS) entry which is preliminary data.</text>
</comment>
<dbReference type="PANTHER" id="PTHR43265:SF1">
    <property type="entry name" value="ESTERASE ESTD"/>
    <property type="match status" value="1"/>
</dbReference>
<dbReference type="Gene3D" id="3.40.50.1820">
    <property type="entry name" value="alpha/beta hydrolase"/>
    <property type="match status" value="1"/>
</dbReference>
<reference evidence="2 3" key="1">
    <citation type="submission" date="2015-09" db="EMBL/GenBank/DDBJ databases">
        <authorList>
            <consortium name="Pathogen Informatics"/>
            <person name="Wu L."/>
            <person name="Ma J."/>
        </authorList>
    </citation>
    <scope>NUCLEOTIDE SEQUENCE [LARGE SCALE GENOMIC DNA]</scope>
    <source>
        <strain evidence="2 3">2789STDY5834858</strain>
    </source>
</reference>